<sequence>MKNLIIDLDGTLTLDEKNIPYEDKKPNLAFIKQLQNYQKMGFKITIFTSRSMRTFKGDVEKIKTHTYPTILQWLHKHKVPFDDLIVGKAWCGDEGFYVDDKAIRPSEFISLSYEEIQKLLAKESSQCF</sequence>
<gene>
    <name evidence="1" type="ORF">AA994_04270</name>
</gene>
<name>A0A2G4R2M9_9BACT</name>
<organism evidence="1 2">
    <name type="scientific">Campylobacter vulpis</name>
    <dbReference type="NCBI Taxonomy" id="1655500"/>
    <lineage>
        <taxon>Bacteria</taxon>
        <taxon>Pseudomonadati</taxon>
        <taxon>Campylobacterota</taxon>
        <taxon>Epsilonproteobacteria</taxon>
        <taxon>Campylobacterales</taxon>
        <taxon>Campylobacteraceae</taxon>
        <taxon>Campylobacter</taxon>
    </lineage>
</organism>
<dbReference type="Pfam" id="PF08282">
    <property type="entry name" value="Hydrolase_3"/>
    <property type="match status" value="1"/>
</dbReference>
<dbReference type="InterPro" id="IPR010033">
    <property type="entry name" value="HAD_SF_ppase_IIIC"/>
</dbReference>
<dbReference type="AlphaFoldDB" id="A0A2G4R2M9"/>
<evidence type="ECO:0000313" key="2">
    <source>
        <dbReference type="Proteomes" id="UP000237472"/>
    </source>
</evidence>
<proteinExistence type="predicted"/>
<reference evidence="2" key="1">
    <citation type="submission" date="2015-06" db="EMBL/GenBank/DDBJ databases">
        <authorList>
            <person name="Parisi A."/>
            <person name="Chiara M."/>
            <person name="Florio D."/>
            <person name="Miccolupo A."/>
            <person name="Manzari C."/>
            <person name="Mion D."/>
            <person name="Caruso M."/>
            <person name="D'erchia A.M."/>
            <person name="Zanoni R."/>
        </authorList>
    </citation>
    <scope>NUCLEOTIDE SEQUENCE [LARGE SCALE GENOMIC DNA]</scope>
    <source>
        <strain evidence="2">73/13</strain>
    </source>
</reference>
<dbReference type="InterPro" id="IPR023214">
    <property type="entry name" value="HAD_sf"/>
</dbReference>
<dbReference type="InterPro" id="IPR036412">
    <property type="entry name" value="HAD-like_sf"/>
</dbReference>
<dbReference type="NCBIfam" id="TIGR01689">
    <property type="entry name" value="EcbF-BcbF"/>
    <property type="match status" value="1"/>
</dbReference>
<dbReference type="OrthoDB" id="5509517at2"/>
<evidence type="ECO:0000313" key="1">
    <source>
        <dbReference type="EMBL" id="PHY90800.1"/>
    </source>
</evidence>
<dbReference type="RefSeq" id="WP_099461502.1">
    <property type="nucleotide sequence ID" value="NZ_CP041617.1"/>
</dbReference>
<dbReference type="NCBIfam" id="TIGR01681">
    <property type="entry name" value="HAD-SF-IIIC"/>
    <property type="match status" value="1"/>
</dbReference>
<accession>A0A2G4R2M9</accession>
<dbReference type="Proteomes" id="UP000237472">
    <property type="component" value="Unassembled WGS sequence"/>
</dbReference>
<dbReference type="GeneID" id="77266253"/>
<protein>
    <submittedName>
        <fullName evidence="1">Capsular biosynthesis protein</fullName>
    </submittedName>
</protein>
<comment type="caution">
    <text evidence="1">The sequence shown here is derived from an EMBL/GenBank/DDBJ whole genome shotgun (WGS) entry which is preliminary data.</text>
</comment>
<dbReference type="SUPFAM" id="SSF56784">
    <property type="entry name" value="HAD-like"/>
    <property type="match status" value="1"/>
</dbReference>
<dbReference type="InterPro" id="IPR010039">
    <property type="entry name" value="EcbF_BcbF"/>
</dbReference>
<dbReference type="Gene3D" id="3.40.50.1000">
    <property type="entry name" value="HAD superfamily/HAD-like"/>
    <property type="match status" value="1"/>
</dbReference>
<dbReference type="EMBL" id="LDWY01000051">
    <property type="protein sequence ID" value="PHY90800.1"/>
    <property type="molecule type" value="Genomic_DNA"/>
</dbReference>